<dbReference type="Proteomes" id="UP000233551">
    <property type="component" value="Unassembled WGS sequence"/>
</dbReference>
<dbReference type="GO" id="GO:0016020">
    <property type="term" value="C:membrane"/>
    <property type="evidence" value="ECO:0007669"/>
    <property type="project" value="UniProtKB-SubCell"/>
</dbReference>
<comment type="similarity">
    <text evidence="2">Belongs to the RLP family.</text>
</comment>
<evidence type="ECO:0000256" key="1">
    <source>
        <dbReference type="ARBA" id="ARBA00004479"/>
    </source>
</evidence>
<dbReference type="InterPro" id="IPR032675">
    <property type="entry name" value="LRR_dom_sf"/>
</dbReference>
<dbReference type="EMBL" id="PGOL01008267">
    <property type="protein sequence ID" value="PKI31875.1"/>
    <property type="molecule type" value="Genomic_DNA"/>
</dbReference>
<dbReference type="SUPFAM" id="SSF52058">
    <property type="entry name" value="L domain-like"/>
    <property type="match status" value="1"/>
</dbReference>
<evidence type="ECO:0000256" key="8">
    <source>
        <dbReference type="ARBA" id="ARBA00023136"/>
    </source>
</evidence>
<proteinExistence type="inferred from homology"/>
<dbReference type="PANTHER" id="PTHR48063:SF46">
    <property type="entry name" value="LEUCINE-RICH REPEAT-CONTAINING N-TERMINAL PLANT-TYPE DOMAIN-CONTAINING PROTEIN"/>
    <property type="match status" value="1"/>
</dbReference>
<reference evidence="11 12" key="1">
    <citation type="submission" date="2017-11" db="EMBL/GenBank/DDBJ databases">
        <title>De-novo sequencing of pomegranate (Punica granatum L.) genome.</title>
        <authorList>
            <person name="Akparov Z."/>
            <person name="Amiraslanov A."/>
            <person name="Hajiyeva S."/>
            <person name="Abbasov M."/>
            <person name="Kaur K."/>
            <person name="Hamwieh A."/>
            <person name="Solovyev V."/>
            <person name="Salamov A."/>
            <person name="Braich B."/>
            <person name="Kosarev P."/>
            <person name="Mahmoud A."/>
            <person name="Hajiyev E."/>
            <person name="Babayeva S."/>
            <person name="Izzatullayeva V."/>
            <person name="Mammadov A."/>
            <person name="Mammadov A."/>
            <person name="Sharifova S."/>
            <person name="Ojaghi J."/>
            <person name="Eynullazada K."/>
            <person name="Bayramov B."/>
            <person name="Abdulazimova A."/>
            <person name="Shahmuradov I."/>
        </authorList>
    </citation>
    <scope>NUCLEOTIDE SEQUENCE [LARGE SCALE GENOMIC DNA]</scope>
    <source>
        <strain evidence="12">cv. AG2017</strain>
        <tissue evidence="11">Leaf</tissue>
    </source>
</reference>
<evidence type="ECO:0000256" key="4">
    <source>
        <dbReference type="ARBA" id="ARBA00022692"/>
    </source>
</evidence>
<evidence type="ECO:0008006" key="13">
    <source>
        <dbReference type="Google" id="ProtNLM"/>
    </source>
</evidence>
<keyword evidence="4" id="KW-0812">Transmembrane</keyword>
<evidence type="ECO:0000256" key="7">
    <source>
        <dbReference type="ARBA" id="ARBA00022989"/>
    </source>
</evidence>
<evidence type="ECO:0000313" key="11">
    <source>
        <dbReference type="EMBL" id="PKI31875.1"/>
    </source>
</evidence>
<accession>A0A2I0HJJ9</accession>
<dbReference type="InterPro" id="IPR046956">
    <property type="entry name" value="RLP23-like"/>
</dbReference>
<dbReference type="PANTHER" id="PTHR48063">
    <property type="entry name" value="LRR RECEPTOR-LIKE KINASE"/>
    <property type="match status" value="1"/>
</dbReference>
<name>A0A2I0HJJ9_PUNGR</name>
<gene>
    <name evidence="11" type="ORF">CRG98_047735</name>
</gene>
<sequence>MGHHNLVPKHFVNQYYAKETRESVYTPYINLVRGEDLWDKSGHEAILPPKYCRGGGRPKKKRTKNNDVLANPFKAKRGGEQKCGNCDDKGHNSRRALNSFHEQLDYPIDGWDGPASEGCNRTGVICENSTDIPPWVVGLFLGNRRLGGGVDDSLTDLDNLRVRNLSSNHLRGFLPSFNISNFFFGPLESTLCHNASYIETLDLSVGIPGRSFSKYNRVWNLPPTLDLSSNKLSGPILAGLGNLRGLHALKLNNNSFSGNIPETLSGMEILELLDLSQNNLSGQIPLTLIEINFLSHFNVSFNTLSGEVPSGGQFQTFSSPCFVGNSDLCGLPLPPCQSEFDHSNRKHFEEPPAGGRIVMARA</sequence>
<keyword evidence="6" id="KW-0677">Repeat</keyword>
<dbReference type="Pfam" id="PF00560">
    <property type="entry name" value="LRR_1"/>
    <property type="match status" value="3"/>
</dbReference>
<organism evidence="11 12">
    <name type="scientific">Punica granatum</name>
    <name type="common">Pomegranate</name>
    <dbReference type="NCBI Taxonomy" id="22663"/>
    <lineage>
        <taxon>Eukaryota</taxon>
        <taxon>Viridiplantae</taxon>
        <taxon>Streptophyta</taxon>
        <taxon>Embryophyta</taxon>
        <taxon>Tracheophyta</taxon>
        <taxon>Spermatophyta</taxon>
        <taxon>Magnoliopsida</taxon>
        <taxon>eudicotyledons</taxon>
        <taxon>Gunneridae</taxon>
        <taxon>Pentapetalae</taxon>
        <taxon>rosids</taxon>
        <taxon>malvids</taxon>
        <taxon>Myrtales</taxon>
        <taxon>Lythraceae</taxon>
        <taxon>Punica</taxon>
    </lineage>
</organism>
<keyword evidence="5" id="KW-0732">Signal</keyword>
<evidence type="ECO:0000256" key="3">
    <source>
        <dbReference type="ARBA" id="ARBA00022614"/>
    </source>
</evidence>
<evidence type="ECO:0000256" key="6">
    <source>
        <dbReference type="ARBA" id="ARBA00022737"/>
    </source>
</evidence>
<keyword evidence="8" id="KW-0472">Membrane</keyword>
<evidence type="ECO:0000256" key="2">
    <source>
        <dbReference type="ARBA" id="ARBA00009592"/>
    </source>
</evidence>
<keyword evidence="12" id="KW-1185">Reference proteome</keyword>
<comment type="subcellular location">
    <subcellularLocation>
        <location evidence="1">Membrane</location>
        <topology evidence="1">Single-pass type I membrane protein</topology>
    </subcellularLocation>
</comment>
<keyword evidence="7" id="KW-1133">Transmembrane helix</keyword>
<evidence type="ECO:0000256" key="10">
    <source>
        <dbReference type="ARBA" id="ARBA00023180"/>
    </source>
</evidence>
<keyword evidence="3" id="KW-0433">Leucine-rich repeat</keyword>
<dbReference type="Gene3D" id="3.80.10.10">
    <property type="entry name" value="Ribonuclease Inhibitor"/>
    <property type="match status" value="2"/>
</dbReference>
<evidence type="ECO:0000256" key="5">
    <source>
        <dbReference type="ARBA" id="ARBA00022729"/>
    </source>
</evidence>
<keyword evidence="9" id="KW-0675">Receptor</keyword>
<evidence type="ECO:0000256" key="9">
    <source>
        <dbReference type="ARBA" id="ARBA00023170"/>
    </source>
</evidence>
<protein>
    <recommendedName>
        <fullName evidence="13">Leucine-rich repeat-containing N-terminal plant-type domain-containing protein</fullName>
    </recommendedName>
</protein>
<comment type="caution">
    <text evidence="11">The sequence shown here is derived from an EMBL/GenBank/DDBJ whole genome shotgun (WGS) entry which is preliminary data.</text>
</comment>
<dbReference type="FunFam" id="3.80.10.10:FF:000111">
    <property type="entry name" value="LRR receptor-like serine/threonine-protein kinase ERECTA"/>
    <property type="match status" value="1"/>
</dbReference>
<evidence type="ECO:0000313" key="12">
    <source>
        <dbReference type="Proteomes" id="UP000233551"/>
    </source>
</evidence>
<dbReference type="InterPro" id="IPR001611">
    <property type="entry name" value="Leu-rich_rpt"/>
</dbReference>
<keyword evidence="10" id="KW-0325">Glycoprotein</keyword>
<dbReference type="STRING" id="22663.A0A2I0HJJ9"/>
<dbReference type="AlphaFoldDB" id="A0A2I0HJJ9"/>